<dbReference type="InterPro" id="IPR003661">
    <property type="entry name" value="HisK_dim/P_dom"/>
</dbReference>
<keyword evidence="10" id="KW-1185">Reference proteome</keyword>
<evidence type="ECO:0000256" key="1">
    <source>
        <dbReference type="ARBA" id="ARBA00000085"/>
    </source>
</evidence>
<dbReference type="InterPro" id="IPR005467">
    <property type="entry name" value="His_kinase_dom"/>
</dbReference>
<organism evidence="9 10">
    <name type="scientific">Paroceanicella profunda</name>
    <dbReference type="NCBI Taxonomy" id="2579971"/>
    <lineage>
        <taxon>Bacteria</taxon>
        <taxon>Pseudomonadati</taxon>
        <taxon>Pseudomonadota</taxon>
        <taxon>Alphaproteobacteria</taxon>
        <taxon>Rhodobacterales</taxon>
        <taxon>Paracoccaceae</taxon>
        <taxon>Paroceanicella</taxon>
    </lineage>
</organism>
<dbReference type="InterPro" id="IPR035965">
    <property type="entry name" value="PAS-like_dom_sf"/>
</dbReference>
<dbReference type="NCBIfam" id="TIGR00229">
    <property type="entry name" value="sensory_box"/>
    <property type="match status" value="3"/>
</dbReference>
<keyword evidence="9" id="KW-0614">Plasmid</keyword>
<comment type="catalytic activity">
    <reaction evidence="1">
        <text>ATP + protein L-histidine = ADP + protein N-phospho-L-histidine.</text>
        <dbReference type="EC" id="2.7.13.3"/>
    </reaction>
</comment>
<dbReference type="PRINTS" id="PR00344">
    <property type="entry name" value="BCTRLSENSOR"/>
</dbReference>
<dbReference type="GO" id="GO:0000155">
    <property type="term" value="F:phosphorelay sensor kinase activity"/>
    <property type="evidence" value="ECO:0007669"/>
    <property type="project" value="InterPro"/>
</dbReference>
<dbReference type="InterPro" id="IPR013655">
    <property type="entry name" value="PAS_fold_3"/>
</dbReference>
<dbReference type="Gene3D" id="1.10.287.130">
    <property type="match status" value="1"/>
</dbReference>
<dbReference type="AlphaFoldDB" id="A0A5B8G5D5"/>
<dbReference type="SUPFAM" id="SSF47384">
    <property type="entry name" value="Homodimeric domain of signal transducing histidine kinase"/>
    <property type="match status" value="1"/>
</dbReference>
<feature type="domain" description="PAC" evidence="8">
    <location>
        <begin position="115"/>
        <end position="167"/>
    </location>
</feature>
<dbReference type="SMART" id="SM00388">
    <property type="entry name" value="HisKA"/>
    <property type="match status" value="1"/>
</dbReference>
<dbReference type="Gene3D" id="3.30.450.20">
    <property type="entry name" value="PAS domain"/>
    <property type="match status" value="3"/>
</dbReference>
<dbReference type="FunFam" id="3.30.450.20:FF:000099">
    <property type="entry name" value="Sensory box sensor histidine kinase"/>
    <property type="match status" value="3"/>
</dbReference>
<dbReference type="Pfam" id="PF02518">
    <property type="entry name" value="HATPase_c"/>
    <property type="match status" value="1"/>
</dbReference>
<evidence type="ECO:0000259" key="7">
    <source>
        <dbReference type="PROSITE" id="PS50112"/>
    </source>
</evidence>
<dbReference type="PROSITE" id="PS50113">
    <property type="entry name" value="PAC"/>
    <property type="match status" value="3"/>
</dbReference>
<dbReference type="InterPro" id="IPR004358">
    <property type="entry name" value="Sig_transdc_His_kin-like_C"/>
</dbReference>
<feature type="domain" description="PAS" evidence="7">
    <location>
        <begin position="175"/>
        <end position="245"/>
    </location>
</feature>
<feature type="domain" description="PAS" evidence="7">
    <location>
        <begin position="307"/>
        <end position="377"/>
    </location>
</feature>
<protein>
    <recommendedName>
        <fullName evidence="2">histidine kinase</fullName>
        <ecNumber evidence="2">2.7.13.3</ecNumber>
    </recommendedName>
</protein>
<keyword evidence="3" id="KW-0597">Phosphoprotein</keyword>
<dbReference type="InterPro" id="IPR001610">
    <property type="entry name" value="PAC"/>
</dbReference>
<evidence type="ECO:0000313" key="10">
    <source>
        <dbReference type="Proteomes" id="UP000305888"/>
    </source>
</evidence>
<evidence type="ECO:0000313" key="9">
    <source>
        <dbReference type="EMBL" id="QDL94522.1"/>
    </source>
</evidence>
<dbReference type="Gene3D" id="3.30.565.10">
    <property type="entry name" value="Histidine kinase-like ATPase, C-terminal domain"/>
    <property type="match status" value="1"/>
</dbReference>
<dbReference type="InterPro" id="IPR003594">
    <property type="entry name" value="HATPase_dom"/>
</dbReference>
<dbReference type="EC" id="2.7.13.3" evidence="2"/>
<feature type="domain" description="Histidine kinase" evidence="6">
    <location>
        <begin position="452"/>
        <end position="667"/>
    </location>
</feature>
<geneLocation type="plasmid" evidence="10">
    <name>pd4m1b</name>
</geneLocation>
<keyword evidence="4" id="KW-0808">Transferase</keyword>
<keyword evidence="5" id="KW-0418">Kinase</keyword>
<reference evidence="9 10" key="1">
    <citation type="submission" date="2019-06" db="EMBL/GenBank/DDBJ databases">
        <title>Genome sequence of Rhodobacteraceae bacterium D4M1.</title>
        <authorList>
            <person name="Cao J."/>
        </authorList>
    </citation>
    <scope>NUCLEOTIDE SEQUENCE [LARGE SCALE GENOMIC DNA]</scope>
    <source>
        <strain evidence="9 10">D4M1</strain>
        <plasmid evidence="10">pd4m1b</plasmid>
    </source>
</reference>
<feature type="domain" description="PAS" evidence="7">
    <location>
        <begin position="42"/>
        <end position="112"/>
    </location>
</feature>
<dbReference type="SUPFAM" id="SSF55874">
    <property type="entry name" value="ATPase domain of HSP90 chaperone/DNA topoisomerase II/histidine kinase"/>
    <property type="match status" value="1"/>
</dbReference>
<dbReference type="Pfam" id="PF00512">
    <property type="entry name" value="HisKA"/>
    <property type="match status" value="1"/>
</dbReference>
<dbReference type="InterPro" id="IPR036097">
    <property type="entry name" value="HisK_dim/P_sf"/>
</dbReference>
<evidence type="ECO:0000256" key="3">
    <source>
        <dbReference type="ARBA" id="ARBA00022553"/>
    </source>
</evidence>
<accession>A0A5B8G5D5</accession>
<dbReference type="InterPro" id="IPR000014">
    <property type="entry name" value="PAS"/>
</dbReference>
<name>A0A5B8G5D5_9RHOB</name>
<dbReference type="CDD" id="cd00130">
    <property type="entry name" value="PAS"/>
    <property type="match status" value="3"/>
</dbReference>
<dbReference type="CDD" id="cd00082">
    <property type="entry name" value="HisKA"/>
    <property type="match status" value="1"/>
</dbReference>
<dbReference type="OrthoDB" id="9795133at2"/>
<dbReference type="InterPro" id="IPR000700">
    <property type="entry name" value="PAS-assoc_C"/>
</dbReference>
<dbReference type="Proteomes" id="UP000305888">
    <property type="component" value="Plasmid pD4M1B"/>
</dbReference>
<sequence length="676" mass="75749">MTLTLAAAHASLACRELRDLASRPTPEDPRAPRPSGEALAQSEWQLNLAINSIPALVWSTTPDGMLDFSNQHLLDFVGLTFEDIRGLGYCQIYHPDDLPVLLDAWQDIMSQRRGREVEGRIRRHDGVYEWFALRQKPLLDAQGNVVKWYGAFINIDDRKRAEDALLEAKRALVASEANLELLINSLPVLVWSARPDGSADYVNQRWLDYAGLPPDRILEWDFLKIYHPDDVPRMMKVWQHDLAHAQEHHNTGRILGADGQYRWFYFRGRKLTDAHGVTRWFGANIDIEDLRRAEDALKAGETALRESERRLQQIVSSIPGLAWSSDRSGATTFWSRQYLDYTGLTSEEVLGWGFLDHIHPEDREHLLDVWANALKTGAPGEAEGRLRRADGQYRWFLIRASPFFDGAGNLTQWFGVNIDIENRKRTEEDLQRSRAELAHVTRMMTMGELAVSIAHEVNQPLMAIVTNASACLRWLSDDRLDLALARDAVARIVEDGHRAGAFVSSIRAMARKSAPRMDPVDLQEVILGVLDILRGELTRRGVSWKTEFSPDMRAVRGDGTQLQQVILNLIMNGVEAMADVDKALRHLTIRTGMTQGCALVSVADSGTGLGPDSPDRLFEAFFTTKPEGIGMGLSICRSIVEAHGGRIWARNTPPRGSVFSFTLAPLEGGCADAPAR</sequence>
<dbReference type="Pfam" id="PF08447">
    <property type="entry name" value="PAS_3"/>
    <property type="match status" value="3"/>
</dbReference>
<dbReference type="PANTHER" id="PTHR43304">
    <property type="entry name" value="PHYTOCHROME-LIKE PROTEIN CPH1"/>
    <property type="match status" value="1"/>
</dbReference>
<dbReference type="PROSITE" id="PS50112">
    <property type="entry name" value="PAS"/>
    <property type="match status" value="3"/>
</dbReference>
<dbReference type="SMART" id="SM00086">
    <property type="entry name" value="PAC"/>
    <property type="match status" value="3"/>
</dbReference>
<proteinExistence type="predicted"/>
<gene>
    <name evidence="9" type="ORF">FDP22_20980</name>
</gene>
<dbReference type="SMART" id="SM00387">
    <property type="entry name" value="HATPase_c"/>
    <property type="match status" value="1"/>
</dbReference>
<evidence type="ECO:0000256" key="4">
    <source>
        <dbReference type="ARBA" id="ARBA00022679"/>
    </source>
</evidence>
<evidence type="ECO:0000256" key="5">
    <source>
        <dbReference type="ARBA" id="ARBA00022777"/>
    </source>
</evidence>
<dbReference type="InterPro" id="IPR036890">
    <property type="entry name" value="HATPase_C_sf"/>
</dbReference>
<dbReference type="InterPro" id="IPR052162">
    <property type="entry name" value="Sensor_kinase/Photoreceptor"/>
</dbReference>
<evidence type="ECO:0000259" key="6">
    <source>
        <dbReference type="PROSITE" id="PS50109"/>
    </source>
</evidence>
<feature type="domain" description="PAC" evidence="8">
    <location>
        <begin position="380"/>
        <end position="432"/>
    </location>
</feature>
<evidence type="ECO:0000259" key="8">
    <source>
        <dbReference type="PROSITE" id="PS50113"/>
    </source>
</evidence>
<dbReference type="EMBL" id="CP040820">
    <property type="protein sequence ID" value="QDL94522.1"/>
    <property type="molecule type" value="Genomic_DNA"/>
</dbReference>
<dbReference type="PROSITE" id="PS50109">
    <property type="entry name" value="HIS_KIN"/>
    <property type="match status" value="1"/>
</dbReference>
<dbReference type="PANTHER" id="PTHR43304:SF1">
    <property type="entry name" value="PAC DOMAIN-CONTAINING PROTEIN"/>
    <property type="match status" value="1"/>
</dbReference>
<dbReference type="SMART" id="SM00091">
    <property type="entry name" value="PAS"/>
    <property type="match status" value="3"/>
</dbReference>
<dbReference type="SUPFAM" id="SSF55785">
    <property type="entry name" value="PYP-like sensor domain (PAS domain)"/>
    <property type="match status" value="3"/>
</dbReference>
<feature type="domain" description="PAC" evidence="8">
    <location>
        <begin position="248"/>
        <end position="299"/>
    </location>
</feature>
<dbReference type="KEGG" id="ppru:FDP22_20980"/>
<evidence type="ECO:0000256" key="2">
    <source>
        <dbReference type="ARBA" id="ARBA00012438"/>
    </source>
</evidence>